<protein>
    <recommendedName>
        <fullName evidence="2">Porin O</fullName>
    </recommendedName>
</protein>
<evidence type="ECO:0000313" key="1">
    <source>
        <dbReference type="EMBL" id="KAA6350304.1"/>
    </source>
</evidence>
<reference evidence="1" key="1">
    <citation type="submission" date="2019-03" db="EMBL/GenBank/DDBJ databases">
        <title>Single cell metagenomics reveals metabolic interactions within the superorganism composed of flagellate Streblomastix strix and complex community of Bacteroidetes bacteria on its surface.</title>
        <authorList>
            <person name="Treitli S.C."/>
            <person name="Kolisko M."/>
            <person name="Husnik F."/>
            <person name="Keeling P."/>
            <person name="Hampl V."/>
        </authorList>
    </citation>
    <scope>NUCLEOTIDE SEQUENCE</scope>
    <source>
        <strain evidence="1">STM</strain>
    </source>
</reference>
<comment type="caution">
    <text evidence="1">The sequence shown here is derived from an EMBL/GenBank/DDBJ whole genome shotgun (WGS) entry which is preliminary data.</text>
</comment>
<organism evidence="1">
    <name type="scientific">termite gut metagenome</name>
    <dbReference type="NCBI Taxonomy" id="433724"/>
    <lineage>
        <taxon>unclassified sequences</taxon>
        <taxon>metagenomes</taxon>
        <taxon>organismal metagenomes</taxon>
    </lineage>
</organism>
<name>A0A5J4SW46_9ZZZZ</name>
<gene>
    <name evidence="1" type="ORF">EZS27_002270</name>
</gene>
<sequence length="350" mass="39579">MHYGLNIINMKRNLFFIIAFITLFNNVFAQDLSTKAVVNTLKDRINLSGYAQTGYTYDDQVDSNTFDIKRIIFMAQGKITDEWLFYFMYTLGPGSSLTEIYTEYKFLPSLSARLGQFKTPYTIENLMSPTAVELINCYSLATNYLAGVDNSDKLYGGTGGRDLGLMIHGNLLNKLLYYQLALMNGQGINIKDQNNYKDLVGNLRINPLQWLSIGGSFIKGKGHALAASGVVTGIAPGDDYTRNRWSAGAIVETKPFSVRSEYLSGEDGKVNSDGFYAIASFHALPKKIDIIASYDYFNRNKSLSDKQTNYTAGVQYWFYPQCRLQVQHTFRNIEKEENSNLFQVQVQVRF</sequence>
<dbReference type="InterPro" id="IPR023614">
    <property type="entry name" value="Porin_dom_sf"/>
</dbReference>
<dbReference type="Pfam" id="PF07396">
    <property type="entry name" value="Porin_O_P"/>
    <property type="match status" value="1"/>
</dbReference>
<dbReference type="EMBL" id="SNRY01000030">
    <property type="protein sequence ID" value="KAA6350304.1"/>
    <property type="molecule type" value="Genomic_DNA"/>
</dbReference>
<dbReference type="SUPFAM" id="SSF56935">
    <property type="entry name" value="Porins"/>
    <property type="match status" value="1"/>
</dbReference>
<dbReference type="AlphaFoldDB" id="A0A5J4SW46"/>
<evidence type="ECO:0008006" key="2">
    <source>
        <dbReference type="Google" id="ProtNLM"/>
    </source>
</evidence>
<proteinExistence type="predicted"/>
<accession>A0A5J4SW46</accession>
<dbReference type="InterPro" id="IPR010870">
    <property type="entry name" value="Porin_O/P"/>
</dbReference>
<dbReference type="Gene3D" id="2.40.160.10">
    <property type="entry name" value="Porin"/>
    <property type="match status" value="1"/>
</dbReference>